<name>A0ABD2YHV8_9GENT</name>
<keyword evidence="2" id="KW-1185">Reference proteome</keyword>
<evidence type="ECO:0000313" key="1">
    <source>
        <dbReference type="EMBL" id="KAL3506975.1"/>
    </source>
</evidence>
<dbReference type="Proteomes" id="UP001630127">
    <property type="component" value="Unassembled WGS sequence"/>
</dbReference>
<evidence type="ECO:0000313" key="2">
    <source>
        <dbReference type="Proteomes" id="UP001630127"/>
    </source>
</evidence>
<comment type="caution">
    <text evidence="1">The sequence shown here is derived from an EMBL/GenBank/DDBJ whole genome shotgun (WGS) entry which is preliminary data.</text>
</comment>
<sequence>MGGKLIQWISKDSTGTKKDLQPKNAIIGSDCPSSSGVSVVKKLLDTTHSQPQTKAVEIWDDQEAVPSSSSLAATVSPTTATRPHLPHLLPLAPLLNNLAVNVQSVSSEVILELNDFYDELMDDHHRQFQKVKKCSLVEKDIPNSLSDSDLVDCFNCPRPVVMGILHNFLESLDAKLSKDPDNSQPNELPMPSKV</sequence>
<dbReference type="AlphaFoldDB" id="A0ABD2YHV8"/>
<dbReference type="EMBL" id="JBJUIK010000013">
    <property type="protein sequence ID" value="KAL3506975.1"/>
    <property type="molecule type" value="Genomic_DNA"/>
</dbReference>
<accession>A0ABD2YHV8</accession>
<organism evidence="1 2">
    <name type="scientific">Cinchona calisaya</name>
    <dbReference type="NCBI Taxonomy" id="153742"/>
    <lineage>
        <taxon>Eukaryota</taxon>
        <taxon>Viridiplantae</taxon>
        <taxon>Streptophyta</taxon>
        <taxon>Embryophyta</taxon>
        <taxon>Tracheophyta</taxon>
        <taxon>Spermatophyta</taxon>
        <taxon>Magnoliopsida</taxon>
        <taxon>eudicotyledons</taxon>
        <taxon>Gunneridae</taxon>
        <taxon>Pentapetalae</taxon>
        <taxon>asterids</taxon>
        <taxon>lamiids</taxon>
        <taxon>Gentianales</taxon>
        <taxon>Rubiaceae</taxon>
        <taxon>Cinchonoideae</taxon>
        <taxon>Cinchoneae</taxon>
        <taxon>Cinchona</taxon>
    </lineage>
</organism>
<reference evidence="1 2" key="1">
    <citation type="submission" date="2024-11" db="EMBL/GenBank/DDBJ databases">
        <title>A near-complete genome assembly of Cinchona calisaya.</title>
        <authorList>
            <person name="Lian D.C."/>
            <person name="Zhao X.W."/>
            <person name="Wei L."/>
        </authorList>
    </citation>
    <scope>NUCLEOTIDE SEQUENCE [LARGE SCALE GENOMIC DNA]</scope>
    <source>
        <tissue evidence="1">Nenye</tissue>
    </source>
</reference>
<gene>
    <name evidence="1" type="ORF">ACH5RR_032357</name>
</gene>
<proteinExistence type="predicted"/>
<protein>
    <submittedName>
        <fullName evidence="1">Uncharacterized protein</fullName>
    </submittedName>
</protein>